<dbReference type="GO" id="GO:0004792">
    <property type="term" value="F:thiosulfate-cyanide sulfurtransferase activity"/>
    <property type="evidence" value="ECO:0007669"/>
    <property type="project" value="TreeGrafter"/>
</dbReference>
<sequence length="252" mass="27479">MNDQQLLRYSRQIMLPEVEIDGQQKLLAAKVLIIGMGGLGSPAALYLAAAGVGTLVITDFDSVDLSNLQRQIIHSQADIGRLKVESARDKIHALNPDCIVRALPEKLTEEALSQEIAQADLVLDCSDRFSTRFAVNQYAVQHKVPLVSGAAIQFSGQLAVFDNRLDSSPCYRCLYEESDDEALRCAENGVISPLVGIIGTMQALEAVKLLSGAGQPATGRLMLFDALTSQWRSMKLNQDPECPVCKKHQPND</sequence>
<evidence type="ECO:0000256" key="11">
    <source>
        <dbReference type="ARBA" id="ARBA00075110"/>
    </source>
</evidence>
<keyword evidence="3 15" id="KW-0808">Transferase</keyword>
<dbReference type="GO" id="GO:0008641">
    <property type="term" value="F:ubiquitin-like modifier activating enzyme activity"/>
    <property type="evidence" value="ECO:0007669"/>
    <property type="project" value="InterPro"/>
</dbReference>
<dbReference type="InterPro" id="IPR035985">
    <property type="entry name" value="Ubiquitin-activating_enz"/>
</dbReference>
<evidence type="ECO:0000256" key="3">
    <source>
        <dbReference type="ARBA" id="ARBA00022679"/>
    </source>
</evidence>
<keyword evidence="16" id="KW-1185">Reference proteome</keyword>
<dbReference type="Pfam" id="PF00899">
    <property type="entry name" value="ThiF"/>
    <property type="match status" value="1"/>
</dbReference>
<dbReference type="EC" id="2.7.7.80" evidence="9"/>
<keyword evidence="4" id="KW-0547">Nucleotide-binding</keyword>
<comment type="subunit">
    <text evidence="8">Homodimer. Forms a stable heterotetrameric complex of 2 MoeB and 2 MoaD during adenylation of MoaD.</text>
</comment>
<evidence type="ECO:0000256" key="6">
    <source>
        <dbReference type="ARBA" id="ARBA00052218"/>
    </source>
</evidence>
<dbReference type="EMBL" id="MTSM01000002">
    <property type="protein sequence ID" value="OPX56712.1"/>
    <property type="molecule type" value="Genomic_DNA"/>
</dbReference>
<dbReference type="AlphaFoldDB" id="A0A1T4LCI0"/>
<evidence type="ECO:0000256" key="12">
    <source>
        <dbReference type="ARBA" id="ARBA00075328"/>
    </source>
</evidence>
<dbReference type="NCBIfam" id="NF004281">
    <property type="entry name" value="PRK05690.1"/>
    <property type="match status" value="1"/>
</dbReference>
<gene>
    <name evidence="15" type="ORF">BTE48_02150</name>
</gene>
<evidence type="ECO:0000256" key="4">
    <source>
        <dbReference type="ARBA" id="ARBA00022741"/>
    </source>
</evidence>
<dbReference type="SUPFAM" id="SSF69572">
    <property type="entry name" value="Activating enzymes of the ubiquitin-like proteins"/>
    <property type="match status" value="1"/>
</dbReference>
<dbReference type="STRING" id="64969.SAMN02745127_00410"/>
<evidence type="ECO:0000313" key="16">
    <source>
        <dbReference type="Proteomes" id="UP000191418"/>
    </source>
</evidence>
<dbReference type="CDD" id="cd00757">
    <property type="entry name" value="ThiF_MoeB_HesA_family"/>
    <property type="match status" value="1"/>
</dbReference>
<dbReference type="GO" id="GO:0061605">
    <property type="term" value="F:molybdopterin-synthase adenylyltransferase activity"/>
    <property type="evidence" value="ECO:0007669"/>
    <property type="project" value="UniProtKB-EC"/>
</dbReference>
<dbReference type="Gene3D" id="3.40.50.720">
    <property type="entry name" value="NAD(P)-binding Rossmann-like Domain"/>
    <property type="match status" value="1"/>
</dbReference>
<evidence type="ECO:0000256" key="8">
    <source>
        <dbReference type="ARBA" id="ARBA00063809"/>
    </source>
</evidence>
<proteinExistence type="inferred from homology"/>
<keyword evidence="15" id="KW-0548">Nucleotidyltransferase</keyword>
<comment type="function">
    <text evidence="7">Catalyzes the adenylation by ATP of the carboxyl group of the C-terminal glycine of sulfur carrier protein MoaD.</text>
</comment>
<dbReference type="OrthoDB" id="9804286at2"/>
<evidence type="ECO:0000256" key="5">
    <source>
        <dbReference type="ARBA" id="ARBA00022840"/>
    </source>
</evidence>
<dbReference type="GO" id="GO:0008146">
    <property type="term" value="F:sulfotransferase activity"/>
    <property type="evidence" value="ECO:0007669"/>
    <property type="project" value="TreeGrafter"/>
</dbReference>
<dbReference type="FunFam" id="3.40.50.720:FF:000033">
    <property type="entry name" value="Adenylyltransferase and sulfurtransferase MOCS3"/>
    <property type="match status" value="1"/>
</dbReference>
<evidence type="ECO:0000256" key="7">
    <source>
        <dbReference type="ARBA" id="ARBA00055169"/>
    </source>
</evidence>
<dbReference type="InterPro" id="IPR000594">
    <property type="entry name" value="ThiF_NAD_FAD-bd"/>
</dbReference>
<accession>A0A1T4LCI0</accession>
<reference evidence="15 16" key="1">
    <citation type="submission" date="2017-01" db="EMBL/GenBank/DDBJ databases">
        <title>Genome Sequencing of a Marine Spirillum, Oceanospirillum multiglobuliferum ATCC 33336, from Japan.</title>
        <authorList>
            <person name="Carney J.G."/>
            <person name="Trachtenberg A.M."/>
            <person name="Rheaume B.A."/>
            <person name="Linnane J.D."/>
            <person name="Pitts N.L."/>
            <person name="Mykles D.L."/>
            <person name="Maclea K.S."/>
        </authorList>
    </citation>
    <scope>NUCLEOTIDE SEQUENCE [LARGE SCALE GENOMIC DNA]</scope>
    <source>
        <strain evidence="15 16">ATCC 33336</strain>
    </source>
</reference>
<evidence type="ECO:0000313" key="15">
    <source>
        <dbReference type="EMBL" id="OPX56712.1"/>
    </source>
</evidence>
<organism evidence="15 16">
    <name type="scientific">Oceanospirillum multiglobuliferum</name>
    <dbReference type="NCBI Taxonomy" id="64969"/>
    <lineage>
        <taxon>Bacteria</taxon>
        <taxon>Pseudomonadati</taxon>
        <taxon>Pseudomonadota</taxon>
        <taxon>Gammaproteobacteria</taxon>
        <taxon>Oceanospirillales</taxon>
        <taxon>Oceanospirillaceae</taxon>
        <taxon>Oceanospirillum</taxon>
    </lineage>
</organism>
<dbReference type="GO" id="GO:0005829">
    <property type="term" value="C:cytosol"/>
    <property type="evidence" value="ECO:0007669"/>
    <property type="project" value="TreeGrafter"/>
</dbReference>
<evidence type="ECO:0000256" key="2">
    <source>
        <dbReference type="ARBA" id="ARBA00009919"/>
    </source>
</evidence>
<evidence type="ECO:0000256" key="1">
    <source>
        <dbReference type="ARBA" id="ARBA00005046"/>
    </source>
</evidence>
<dbReference type="RefSeq" id="WP_078744026.1">
    <property type="nucleotide sequence ID" value="NZ_FUXG01000002.1"/>
</dbReference>
<dbReference type="InterPro" id="IPR045886">
    <property type="entry name" value="ThiF/MoeB/HesA"/>
</dbReference>
<comment type="catalytic activity">
    <reaction evidence="6">
        <text>[molybdopterin-synthase sulfur-carrier protein]-C-terminal Gly-Gly + ATP + H(+) = [molybdopterin-synthase sulfur-carrier protein]-C-terminal Gly-Gly-AMP + diphosphate</text>
        <dbReference type="Rhea" id="RHEA:43616"/>
        <dbReference type="Rhea" id="RHEA-COMP:12159"/>
        <dbReference type="Rhea" id="RHEA-COMP:12202"/>
        <dbReference type="ChEBI" id="CHEBI:15378"/>
        <dbReference type="ChEBI" id="CHEBI:30616"/>
        <dbReference type="ChEBI" id="CHEBI:33019"/>
        <dbReference type="ChEBI" id="CHEBI:90618"/>
        <dbReference type="ChEBI" id="CHEBI:90778"/>
        <dbReference type="EC" id="2.7.7.80"/>
    </reaction>
</comment>
<comment type="similarity">
    <text evidence="2">Belongs to the HesA/MoeB/ThiF family.</text>
</comment>
<protein>
    <recommendedName>
        <fullName evidence="10">Molybdopterin-synthase adenylyltransferase</fullName>
        <ecNumber evidence="9">2.7.7.80</ecNumber>
    </recommendedName>
    <alternativeName>
        <fullName evidence="13">MoaD protein adenylase</fullName>
    </alternativeName>
    <alternativeName>
        <fullName evidence="11">Molybdopterin-converting factor subunit 1 adenylase</fullName>
    </alternativeName>
    <alternativeName>
        <fullName evidence="12">Sulfur carrier protein MoaD adenylyltransferase</fullName>
    </alternativeName>
</protein>
<evidence type="ECO:0000256" key="13">
    <source>
        <dbReference type="ARBA" id="ARBA00078531"/>
    </source>
</evidence>
<evidence type="ECO:0000259" key="14">
    <source>
        <dbReference type="Pfam" id="PF00899"/>
    </source>
</evidence>
<evidence type="ECO:0000256" key="10">
    <source>
        <dbReference type="ARBA" id="ARBA00073635"/>
    </source>
</evidence>
<dbReference type="GO" id="GO:0005524">
    <property type="term" value="F:ATP binding"/>
    <property type="evidence" value="ECO:0007669"/>
    <property type="project" value="UniProtKB-KW"/>
</dbReference>
<keyword evidence="5" id="KW-0067">ATP-binding</keyword>
<dbReference type="Proteomes" id="UP000191418">
    <property type="component" value="Unassembled WGS sequence"/>
</dbReference>
<comment type="pathway">
    <text evidence="1">Cofactor biosynthesis; molybdopterin biosynthesis.</text>
</comment>
<feature type="domain" description="THIF-type NAD/FAD binding fold" evidence="14">
    <location>
        <begin position="9"/>
        <end position="244"/>
    </location>
</feature>
<name>A0A1T4LCI0_9GAMM</name>
<comment type="caution">
    <text evidence="15">The sequence shown here is derived from an EMBL/GenBank/DDBJ whole genome shotgun (WGS) entry which is preliminary data.</text>
</comment>
<evidence type="ECO:0000256" key="9">
    <source>
        <dbReference type="ARBA" id="ARBA00066884"/>
    </source>
</evidence>
<dbReference type="PANTHER" id="PTHR10953">
    <property type="entry name" value="UBIQUITIN-ACTIVATING ENZYME E1"/>
    <property type="match status" value="1"/>
</dbReference>
<dbReference type="PANTHER" id="PTHR10953:SF102">
    <property type="entry name" value="ADENYLYLTRANSFERASE AND SULFURTRANSFERASE MOCS3"/>
    <property type="match status" value="1"/>
</dbReference>